<accession>A0A1J0GBC5</accession>
<dbReference type="AlphaFoldDB" id="A0A1J0GBC5"/>
<dbReference type="InterPro" id="IPR013785">
    <property type="entry name" value="Aldolase_TIM"/>
</dbReference>
<proteinExistence type="predicted"/>
<dbReference type="KEGG" id="ceu:A7L45_00330"/>
<dbReference type="GeneID" id="83590775"/>
<dbReference type="SUPFAM" id="SSF51395">
    <property type="entry name" value="FMN-linked oxidoreductases"/>
    <property type="match status" value="1"/>
</dbReference>
<dbReference type="Gene3D" id="3.20.20.70">
    <property type="entry name" value="Aldolase class I"/>
    <property type="match status" value="1"/>
</dbReference>
<evidence type="ECO:0000313" key="2">
    <source>
        <dbReference type="Proteomes" id="UP000182569"/>
    </source>
</evidence>
<dbReference type="RefSeq" id="WP_071610949.1">
    <property type="nucleotide sequence ID" value="NZ_CP015756.1"/>
</dbReference>
<keyword evidence="2" id="KW-1185">Reference proteome</keyword>
<sequence>MEKEVKEKTMYQKAPQITGNLRRHMIELPTAIRDATGIVIFGKRLKSFVFTTDVAVIRNTNADAIIAVYPFTPQPIITEALVLAADVPVFCGVGGGITTGKRVTNLALDAEFKGAMGIVVNSPISNEVITQVRETIDIPIIVTVVSEFEDIEARIRAGATIINVSGAKKTAYIVSKIREKHPDFPIIATGGPDNETIRETIKAGANAITYTPPIVADILNEIMIKYRTIYKKEDNENNI</sequence>
<reference evidence="2" key="1">
    <citation type="journal article" date="2016" name="Front. Microbiol.">
        <title>Complete Genome Sequence of Clostridium estertheticum DSM 8809, a Microbe Identified in Spoiled Vacuum Packed Beef.</title>
        <authorList>
            <person name="Yu Z."/>
            <person name="Gunn L."/>
            <person name="Brennan E."/>
            <person name="Reid R."/>
            <person name="Wall P.G."/>
            <person name="Gaora O.P."/>
            <person name="Hurley D."/>
            <person name="Bolton D."/>
            <person name="Fanning S."/>
        </authorList>
    </citation>
    <scope>NUCLEOTIDE SEQUENCE [LARGE SCALE GENOMIC DNA]</scope>
    <source>
        <strain evidence="2">DSM 8809</strain>
    </source>
</reference>
<name>A0A1J0GBC5_9CLOT</name>
<dbReference type="EMBL" id="CP015756">
    <property type="protein sequence ID" value="APC38653.1"/>
    <property type="molecule type" value="Genomic_DNA"/>
</dbReference>
<dbReference type="GO" id="GO:0016787">
    <property type="term" value="F:hydrolase activity"/>
    <property type="evidence" value="ECO:0007669"/>
    <property type="project" value="UniProtKB-KW"/>
</dbReference>
<protein>
    <submittedName>
        <fullName evidence="1">Hydrolase</fullName>
    </submittedName>
</protein>
<keyword evidence="1" id="KW-0378">Hydrolase</keyword>
<gene>
    <name evidence="1" type="ORF">A7L45_00330</name>
</gene>
<dbReference type="Proteomes" id="UP000182569">
    <property type="component" value="Chromosome"/>
</dbReference>
<dbReference type="STRING" id="1552.A7L45_00330"/>
<evidence type="ECO:0000313" key="1">
    <source>
        <dbReference type="EMBL" id="APC38653.1"/>
    </source>
</evidence>
<organism evidence="1 2">
    <name type="scientific">Clostridium estertheticum subsp. estertheticum</name>
    <dbReference type="NCBI Taxonomy" id="1552"/>
    <lineage>
        <taxon>Bacteria</taxon>
        <taxon>Bacillati</taxon>
        <taxon>Bacillota</taxon>
        <taxon>Clostridia</taxon>
        <taxon>Eubacteriales</taxon>
        <taxon>Clostridiaceae</taxon>
        <taxon>Clostridium</taxon>
    </lineage>
</organism>